<feature type="region of interest" description="Disordered" evidence="3">
    <location>
        <begin position="1"/>
        <end position="42"/>
    </location>
</feature>
<evidence type="ECO:0000313" key="5">
    <source>
        <dbReference type="EMBL" id="KAJ8499969.1"/>
    </source>
</evidence>
<dbReference type="InterPro" id="IPR001912">
    <property type="entry name" value="Ribosomal_uS4_N"/>
</dbReference>
<dbReference type="Pfam" id="PF00163">
    <property type="entry name" value="Ribosomal_S4"/>
    <property type="match status" value="1"/>
</dbReference>
<evidence type="ECO:0000259" key="4">
    <source>
        <dbReference type="SMART" id="SM01390"/>
    </source>
</evidence>
<protein>
    <recommendedName>
        <fullName evidence="4">Small ribosomal subunit protein uS4 N-terminal domain-containing protein</fullName>
    </recommendedName>
</protein>
<dbReference type="GO" id="GO:0019843">
    <property type="term" value="F:rRNA binding"/>
    <property type="evidence" value="ECO:0007669"/>
    <property type="project" value="UniProtKB-KW"/>
</dbReference>
<dbReference type="SMART" id="SM01390">
    <property type="entry name" value="Ribosomal_S4"/>
    <property type="match status" value="1"/>
</dbReference>
<accession>A0AAV8RDA1</accession>
<comment type="caution">
    <text evidence="5">The sequence shown here is derived from an EMBL/GenBank/DDBJ whole genome shotgun (WGS) entry which is preliminary data.</text>
</comment>
<sequence length="160" mass="18192">MDHSTHSDNNIGSGFDNGTDPDPTQIGRSSRRASPAPVSSLGRGSTCLRLTIRRSRRRTTTLSSPLLEVIGELKYMSKLKFHEKKLLKKVNFVEYKREGGHREALVTRRYHLSERDDYKKYSSICRMISYNMGVISTTKILTKCDKLSVSSFCRCRLATV</sequence>
<evidence type="ECO:0000256" key="1">
    <source>
        <dbReference type="ARBA" id="ARBA00007465"/>
    </source>
</evidence>
<name>A0AAV8RDA1_ENSVE</name>
<dbReference type="AlphaFoldDB" id="A0AAV8RDA1"/>
<comment type="similarity">
    <text evidence="1">Belongs to the universal ribosomal protein uS4 family.</text>
</comment>
<keyword evidence="6" id="KW-1185">Reference proteome</keyword>
<reference evidence="5 6" key="1">
    <citation type="submission" date="2022-12" db="EMBL/GenBank/DDBJ databases">
        <title>Chromosome-scale assembly of the Ensete ventricosum genome.</title>
        <authorList>
            <person name="Dussert Y."/>
            <person name="Stocks J."/>
            <person name="Wendawek A."/>
            <person name="Woldeyes F."/>
            <person name="Nichols R.A."/>
            <person name="Borrell J.S."/>
        </authorList>
    </citation>
    <scope>NUCLEOTIDE SEQUENCE [LARGE SCALE GENOMIC DNA]</scope>
    <source>
        <strain evidence="6">cv. Maze</strain>
        <tissue evidence="5">Seeds</tissue>
    </source>
</reference>
<proteinExistence type="inferred from homology"/>
<evidence type="ECO:0000256" key="3">
    <source>
        <dbReference type="SAM" id="MobiDB-lite"/>
    </source>
</evidence>
<keyword evidence="2" id="KW-0694">RNA-binding</keyword>
<evidence type="ECO:0000256" key="2">
    <source>
        <dbReference type="ARBA" id="ARBA00022730"/>
    </source>
</evidence>
<keyword evidence="2" id="KW-0699">rRNA-binding</keyword>
<feature type="compositionally biased region" description="Low complexity" evidence="3">
    <location>
        <begin position="32"/>
        <end position="42"/>
    </location>
</feature>
<evidence type="ECO:0000313" key="6">
    <source>
        <dbReference type="Proteomes" id="UP001222027"/>
    </source>
</evidence>
<organism evidence="5 6">
    <name type="scientific">Ensete ventricosum</name>
    <name type="common">Abyssinian banana</name>
    <name type="synonym">Musa ensete</name>
    <dbReference type="NCBI Taxonomy" id="4639"/>
    <lineage>
        <taxon>Eukaryota</taxon>
        <taxon>Viridiplantae</taxon>
        <taxon>Streptophyta</taxon>
        <taxon>Embryophyta</taxon>
        <taxon>Tracheophyta</taxon>
        <taxon>Spermatophyta</taxon>
        <taxon>Magnoliopsida</taxon>
        <taxon>Liliopsida</taxon>
        <taxon>Zingiberales</taxon>
        <taxon>Musaceae</taxon>
        <taxon>Ensete</taxon>
    </lineage>
</organism>
<gene>
    <name evidence="5" type="ORF">OPV22_010521</name>
</gene>
<dbReference type="EMBL" id="JAQQAF010000003">
    <property type="protein sequence ID" value="KAJ8499969.1"/>
    <property type="molecule type" value="Genomic_DNA"/>
</dbReference>
<dbReference type="Proteomes" id="UP001222027">
    <property type="component" value="Unassembled WGS sequence"/>
</dbReference>
<feature type="domain" description="Small ribosomal subunit protein uS4 N-terminal" evidence="4">
    <location>
        <begin position="78"/>
        <end position="154"/>
    </location>
</feature>